<feature type="region of interest" description="Disordered" evidence="2">
    <location>
        <begin position="1"/>
        <end position="86"/>
    </location>
</feature>
<sequence>MRSITAFLEQRLKDLRDRGREKRSAEGESEKTGNEVPREKEEEEGGRGGRAMEEETKREGRETRRRDEEGESFQDPSLHRLRSPPAVALTGSSFSHIQDLSKAVNSELQWLLKADADTFQKRLHHLVAEPDERGGISLGSPRKSPPEVASDYTKKKNVVRLHLASGSEFLFQADTSQDMNLWLGAFASAAAMKPDPSTGEGFASGADETGEGQGNERASPPPPGATKSLHRKLASLRNRSPSGQPPAPKSRKAVQIPGAGGNVPELASPKSKTWRGRVARHLKKMHPSQGSQSQSQSQTPVSFPEGATIGVPLELCSMSPRNECVPAVVEFCTSIVELKGGNAVGLYRVPGNSAAVASLTEAVNRGFENLDIQQDPRWTDVNVISSLLKSFFRRLPEPVVTAELYPSFIAACKLEDIRERYITIKKLLRELPEVNYETLRHLSLHLQRVSGNQATNKMDPRNLAIVFGPNLIRPMEEDMVTMVNDMSQQCKIVETLVLHANWFFDDAEEVTLDGLPKDAVERKEELDSPSATPNHSLLLNNLSKIEELTTPSDVCAKDVVSSIITAANRKSKTSVGTRIITHVPSGPIKVIPRSQMEKMEEAVMDMTAPAAAKPAEKEEKRDPKDADPWRYSEVTARTHERVRRFEEETRAMLEHAPRPSLGLSRQKVEEEWAKAKRDLETDDDLDELADRPSGECDSRRCLPTVLPRYRFDPTRSRSAVDLKKMGESRRQSFGGFLRPTAYHGMTPARASFPPAVGTLPEMSLHQHVMLRRGNSAEGITHPRLPTTHFFDASKMFAHETLRRARSLRSQGSREKPPSLSSHHPPGDAFSHHHHQVVPLASNGNVRCGSLDSLREAYDKDKLPDTKEEAFNVPMLELTREGHLYLKTVIIDGKLDGPTFSHIQHLFKAVPSELQRILKADADTFQKRLHRLGRVLVIDPGSMSMPSSERTCYTSKKKEESDPRSAPLQSSLDQFQMGALCTVISPAV</sequence>
<feature type="domain" description="Rho-GAP" evidence="3">
    <location>
        <begin position="311"/>
        <end position="504"/>
    </location>
</feature>
<feature type="region of interest" description="Disordered" evidence="2">
    <location>
        <begin position="192"/>
        <end position="303"/>
    </location>
</feature>
<dbReference type="GO" id="GO:0007165">
    <property type="term" value="P:signal transduction"/>
    <property type="evidence" value="ECO:0007669"/>
    <property type="project" value="InterPro"/>
</dbReference>
<evidence type="ECO:0000313" key="5">
    <source>
        <dbReference type="Proteomes" id="UP000677054"/>
    </source>
</evidence>
<dbReference type="PANTHER" id="PTHR23175:SF23">
    <property type="entry name" value="PDZ DOMAIN-CONTAINING PROTEIN"/>
    <property type="match status" value="1"/>
</dbReference>
<dbReference type="Proteomes" id="UP000677054">
    <property type="component" value="Unassembled WGS sequence"/>
</dbReference>
<dbReference type="InterPro" id="IPR001605">
    <property type="entry name" value="PH_dom-spectrin-type"/>
</dbReference>
<evidence type="ECO:0000313" key="4">
    <source>
        <dbReference type="EMBL" id="CAD7252692.1"/>
    </source>
</evidence>
<feature type="compositionally biased region" description="Basic and acidic residues" evidence="2">
    <location>
        <begin position="614"/>
        <end position="629"/>
    </location>
</feature>
<protein>
    <recommendedName>
        <fullName evidence="3">Rho-GAP domain-containing protein</fullName>
    </recommendedName>
</protein>
<dbReference type="InterPro" id="IPR008936">
    <property type="entry name" value="Rho_GTPase_activation_prot"/>
</dbReference>
<dbReference type="EMBL" id="LR904245">
    <property type="protein sequence ID" value="CAD7252692.1"/>
    <property type="molecule type" value="Genomic_DNA"/>
</dbReference>
<dbReference type="FunFam" id="1.10.555.10:FF:000058">
    <property type="entry name" value="GTPase-activating protein pac-1"/>
    <property type="match status" value="1"/>
</dbReference>
<dbReference type="GO" id="GO:0005096">
    <property type="term" value="F:GTPase activator activity"/>
    <property type="evidence" value="ECO:0007669"/>
    <property type="project" value="UniProtKB-KW"/>
</dbReference>
<dbReference type="Pfam" id="PF00620">
    <property type="entry name" value="RhoGAP"/>
    <property type="match status" value="1"/>
</dbReference>
<name>A0A7R9AET3_9CRUS</name>
<feature type="region of interest" description="Disordered" evidence="2">
    <location>
        <begin position="942"/>
        <end position="967"/>
    </location>
</feature>
<feature type="region of interest" description="Disordered" evidence="2">
    <location>
        <begin position="803"/>
        <end position="831"/>
    </location>
</feature>
<dbReference type="PROSITE" id="PS50238">
    <property type="entry name" value="RHOGAP"/>
    <property type="match status" value="1"/>
</dbReference>
<dbReference type="Gene3D" id="2.30.29.30">
    <property type="entry name" value="Pleckstrin-homology domain (PH domain)/Phosphotyrosine-binding domain (PTB)"/>
    <property type="match status" value="1"/>
</dbReference>
<organism evidence="4">
    <name type="scientific">Darwinula stevensoni</name>
    <dbReference type="NCBI Taxonomy" id="69355"/>
    <lineage>
        <taxon>Eukaryota</taxon>
        <taxon>Metazoa</taxon>
        <taxon>Ecdysozoa</taxon>
        <taxon>Arthropoda</taxon>
        <taxon>Crustacea</taxon>
        <taxon>Oligostraca</taxon>
        <taxon>Ostracoda</taxon>
        <taxon>Podocopa</taxon>
        <taxon>Podocopida</taxon>
        <taxon>Darwinulocopina</taxon>
        <taxon>Darwinuloidea</taxon>
        <taxon>Darwinulidae</taxon>
        <taxon>Darwinula</taxon>
    </lineage>
</organism>
<dbReference type="InterPro" id="IPR011993">
    <property type="entry name" value="PH-like_dom_sf"/>
</dbReference>
<dbReference type="GO" id="GO:0005543">
    <property type="term" value="F:phospholipid binding"/>
    <property type="evidence" value="ECO:0007669"/>
    <property type="project" value="InterPro"/>
</dbReference>
<dbReference type="OrthoDB" id="9994905at2759"/>
<feature type="compositionally biased region" description="Basic and acidic residues" evidence="2">
    <location>
        <begin position="10"/>
        <end position="68"/>
    </location>
</feature>
<feature type="compositionally biased region" description="Basic residues" evidence="2">
    <location>
        <begin position="272"/>
        <end position="286"/>
    </location>
</feature>
<dbReference type="Gene3D" id="1.10.555.10">
    <property type="entry name" value="Rho GTPase activation protein"/>
    <property type="match status" value="1"/>
</dbReference>
<evidence type="ECO:0000259" key="3">
    <source>
        <dbReference type="PROSITE" id="PS50238"/>
    </source>
</evidence>
<evidence type="ECO:0000256" key="1">
    <source>
        <dbReference type="ARBA" id="ARBA00022468"/>
    </source>
</evidence>
<feature type="region of interest" description="Disordered" evidence="2">
    <location>
        <begin position="608"/>
        <end position="629"/>
    </location>
</feature>
<dbReference type="PANTHER" id="PTHR23175">
    <property type="entry name" value="PDZ DOMAIN-CONTAINING PROTEIN"/>
    <property type="match status" value="1"/>
</dbReference>
<evidence type="ECO:0000256" key="2">
    <source>
        <dbReference type="SAM" id="MobiDB-lite"/>
    </source>
</evidence>
<reference evidence="4" key="1">
    <citation type="submission" date="2020-11" db="EMBL/GenBank/DDBJ databases">
        <authorList>
            <person name="Tran Van P."/>
        </authorList>
    </citation>
    <scope>NUCLEOTIDE SEQUENCE</scope>
</reference>
<keyword evidence="1" id="KW-0343">GTPase activation</keyword>
<feature type="region of interest" description="Disordered" evidence="2">
    <location>
        <begin position="132"/>
        <end position="151"/>
    </location>
</feature>
<dbReference type="SUPFAM" id="SSF50729">
    <property type="entry name" value="PH domain-like"/>
    <property type="match status" value="1"/>
</dbReference>
<gene>
    <name evidence="4" type="ORF">DSTB1V02_LOCUS12448</name>
</gene>
<dbReference type="SUPFAM" id="SSF48350">
    <property type="entry name" value="GTPase activation domain, GAP"/>
    <property type="match status" value="1"/>
</dbReference>
<keyword evidence="5" id="KW-1185">Reference proteome</keyword>
<accession>A0A7R9AET3</accession>
<dbReference type="AlphaFoldDB" id="A0A7R9AET3"/>
<dbReference type="EMBL" id="CAJPEV010004728">
    <property type="protein sequence ID" value="CAG0902219.1"/>
    <property type="molecule type" value="Genomic_DNA"/>
</dbReference>
<dbReference type="InterPro" id="IPR000198">
    <property type="entry name" value="RhoGAP_dom"/>
</dbReference>
<feature type="compositionally biased region" description="Polar residues" evidence="2">
    <location>
        <begin position="943"/>
        <end position="953"/>
    </location>
</feature>
<proteinExistence type="predicted"/>
<dbReference type="SMART" id="SM00324">
    <property type="entry name" value="RhoGAP"/>
    <property type="match status" value="1"/>
</dbReference>
<dbReference type="PRINTS" id="PR00683">
    <property type="entry name" value="SPECTRINPH"/>
</dbReference>
<feature type="compositionally biased region" description="Low complexity" evidence="2">
    <location>
        <begin position="288"/>
        <end position="298"/>
    </location>
</feature>